<feature type="transmembrane region" description="Helical" evidence="1">
    <location>
        <begin position="96"/>
        <end position="120"/>
    </location>
</feature>
<gene>
    <name evidence="2" type="ORF">TCAL_12820</name>
</gene>
<organism evidence="2 3">
    <name type="scientific">Tigriopus californicus</name>
    <name type="common">Marine copepod</name>
    <dbReference type="NCBI Taxonomy" id="6832"/>
    <lineage>
        <taxon>Eukaryota</taxon>
        <taxon>Metazoa</taxon>
        <taxon>Ecdysozoa</taxon>
        <taxon>Arthropoda</taxon>
        <taxon>Crustacea</taxon>
        <taxon>Multicrustacea</taxon>
        <taxon>Hexanauplia</taxon>
        <taxon>Copepoda</taxon>
        <taxon>Harpacticoida</taxon>
        <taxon>Harpacticidae</taxon>
        <taxon>Tigriopus</taxon>
    </lineage>
</organism>
<keyword evidence="1" id="KW-0472">Membrane</keyword>
<protein>
    <submittedName>
        <fullName evidence="2">Uncharacterized protein</fullName>
    </submittedName>
</protein>
<dbReference type="PANTHER" id="PTHR33444">
    <property type="entry name" value="SI:DKEY-19B23.12-RELATED"/>
    <property type="match status" value="1"/>
</dbReference>
<dbReference type="PANTHER" id="PTHR33444:SF7">
    <property type="entry name" value="TRANSMEMBRANE PROTEIN 272"/>
    <property type="match status" value="1"/>
</dbReference>
<dbReference type="OMA" id="YINDCKI"/>
<reference evidence="2 3" key="1">
    <citation type="journal article" date="2018" name="Nat. Ecol. Evol.">
        <title>Genomic signatures of mitonuclear coevolution across populations of Tigriopus californicus.</title>
        <authorList>
            <person name="Barreto F.S."/>
            <person name="Watson E.T."/>
            <person name="Lima T.G."/>
            <person name="Willett C.S."/>
            <person name="Edmands S."/>
            <person name="Li W."/>
            <person name="Burton R.S."/>
        </authorList>
    </citation>
    <scope>NUCLEOTIDE SEQUENCE [LARGE SCALE GENOMIC DNA]</scope>
    <source>
        <strain evidence="2 3">San Diego</strain>
    </source>
</reference>
<proteinExistence type="predicted"/>
<evidence type="ECO:0000313" key="3">
    <source>
        <dbReference type="Proteomes" id="UP000318571"/>
    </source>
</evidence>
<dbReference type="Proteomes" id="UP000318571">
    <property type="component" value="Chromosome 11"/>
</dbReference>
<comment type="caution">
    <text evidence="2">The sequence shown here is derived from an EMBL/GenBank/DDBJ whole genome shotgun (WGS) entry which is preliminary data.</text>
</comment>
<dbReference type="InterPro" id="IPR040350">
    <property type="entry name" value="TMEM272"/>
</dbReference>
<dbReference type="EMBL" id="VCGU01000003">
    <property type="protein sequence ID" value="TRY77765.1"/>
    <property type="molecule type" value="Genomic_DNA"/>
</dbReference>
<accession>A0A553PJ99</accession>
<keyword evidence="1" id="KW-1133">Transmembrane helix</keyword>
<feature type="transmembrane region" description="Helical" evidence="1">
    <location>
        <begin position="140"/>
        <end position="160"/>
    </location>
</feature>
<evidence type="ECO:0000313" key="2">
    <source>
        <dbReference type="EMBL" id="TRY77765.1"/>
    </source>
</evidence>
<dbReference type="AlphaFoldDB" id="A0A553PJ99"/>
<sequence length="187" mass="21388">MAFDEERKKCAGIFGGGTFVLILSIAMIAIGAYHVDWKSNDPLNNNDCSVQPHIPNFLMAGGIIFILGMVLRVIFMRCCVCCGDICNNSLCNSVNFGFTFTCILIYDILILILYVVWLCYGSHWTFDVYDQQTDQNCPNFLYFFTFALVIFLWFMFLMALTCGILARFCQCCWDILCCRPCERRNPA</sequence>
<feature type="transmembrane region" description="Helical" evidence="1">
    <location>
        <begin position="12"/>
        <end position="34"/>
    </location>
</feature>
<name>A0A553PJ99_TIGCA</name>
<keyword evidence="3" id="KW-1185">Reference proteome</keyword>
<evidence type="ECO:0000256" key="1">
    <source>
        <dbReference type="SAM" id="Phobius"/>
    </source>
</evidence>
<feature type="transmembrane region" description="Helical" evidence="1">
    <location>
        <begin position="54"/>
        <end position="75"/>
    </location>
</feature>
<keyword evidence="1" id="KW-0812">Transmembrane</keyword>